<reference evidence="3" key="1">
    <citation type="submission" date="2016-08" db="EMBL/GenBank/DDBJ databases">
        <title>Complete Genome Seqeunce of Paenibacillus sp. nov. IHBB 9852 from high altitute lake of Indian trans-Himalayas.</title>
        <authorList>
            <person name="Kiran S."/>
            <person name="Swarnkar M.K."/>
            <person name="Rana A."/>
            <person name="Tewari R."/>
            <person name="Gulati A."/>
        </authorList>
    </citation>
    <scope>NUCLEOTIDE SEQUENCE [LARGE SCALE GENOMIC DNA]</scope>
    <source>
        <strain evidence="3">IHBB 9852</strain>
    </source>
</reference>
<dbReference type="InterPro" id="IPR024654">
    <property type="entry name" value="Calcineurin-like_PHP_lpxH"/>
</dbReference>
<organism evidence="3">
    <name type="scientific">Paenibacillus ihbetae</name>
    <dbReference type="NCBI Taxonomy" id="1870820"/>
    <lineage>
        <taxon>Bacteria</taxon>
        <taxon>Bacillati</taxon>
        <taxon>Bacillota</taxon>
        <taxon>Bacilli</taxon>
        <taxon>Bacillales</taxon>
        <taxon>Paenibacillaceae</taxon>
        <taxon>Paenibacillus</taxon>
    </lineage>
</organism>
<comment type="similarity">
    <text evidence="1">Belongs to the metallophosphoesterase superfamily. YfcE family.</text>
</comment>
<dbReference type="InterPro" id="IPR050126">
    <property type="entry name" value="Ap4A_hydrolase"/>
</dbReference>
<protein>
    <submittedName>
        <fullName evidence="3">Phosphoesterase</fullName>
    </submittedName>
</protein>
<dbReference type="InterPro" id="IPR029052">
    <property type="entry name" value="Metallo-depent_PP-like"/>
</dbReference>
<proteinExistence type="inferred from homology"/>
<accession>A0A1B2E8J8</accession>
<evidence type="ECO:0000259" key="2">
    <source>
        <dbReference type="Pfam" id="PF12850"/>
    </source>
</evidence>
<name>A0A1B2E8J8_9BACL</name>
<dbReference type="PANTHER" id="PTHR42850">
    <property type="entry name" value="METALLOPHOSPHOESTERASE"/>
    <property type="match status" value="1"/>
</dbReference>
<feature type="domain" description="Calcineurin-like phosphoesterase" evidence="2">
    <location>
        <begin position="1"/>
        <end position="195"/>
    </location>
</feature>
<dbReference type="Gene3D" id="3.60.21.10">
    <property type="match status" value="1"/>
</dbReference>
<dbReference type="PIRSF" id="PIRSF000883">
    <property type="entry name" value="Pesterase_MJ0912"/>
    <property type="match status" value="1"/>
</dbReference>
<dbReference type="RefSeq" id="WP_099480292.1">
    <property type="nucleotide sequence ID" value="NZ_CP016809.1"/>
</dbReference>
<evidence type="ECO:0000313" key="3">
    <source>
        <dbReference type="EMBL" id="ANY76279.1"/>
    </source>
</evidence>
<dbReference type="AlphaFoldDB" id="A0A1B2E8J8"/>
<dbReference type="InterPro" id="IPR011152">
    <property type="entry name" value="Pesterase_MJ0912"/>
</dbReference>
<dbReference type="GO" id="GO:0016791">
    <property type="term" value="F:phosphatase activity"/>
    <property type="evidence" value="ECO:0007669"/>
    <property type="project" value="TreeGrafter"/>
</dbReference>
<dbReference type="Pfam" id="PF12850">
    <property type="entry name" value="Metallophos_2"/>
    <property type="match status" value="1"/>
</dbReference>
<dbReference type="SUPFAM" id="SSF56300">
    <property type="entry name" value="Metallo-dependent phosphatases"/>
    <property type="match status" value="1"/>
</dbReference>
<dbReference type="PANTHER" id="PTHR42850:SF2">
    <property type="entry name" value="BLL5683 PROTEIN"/>
    <property type="match status" value="1"/>
</dbReference>
<evidence type="ECO:0000256" key="1">
    <source>
        <dbReference type="ARBA" id="ARBA00008950"/>
    </source>
</evidence>
<dbReference type="GO" id="GO:0005737">
    <property type="term" value="C:cytoplasm"/>
    <property type="evidence" value="ECO:0007669"/>
    <property type="project" value="TreeGrafter"/>
</dbReference>
<dbReference type="KEGG" id="pib:BBD41_28950"/>
<dbReference type="EMBL" id="CP016809">
    <property type="protein sequence ID" value="ANY76279.1"/>
    <property type="molecule type" value="Genomic_DNA"/>
</dbReference>
<sequence length="252" mass="28474">MKIAALYDIHGNLPALNAVISELDQVQPDLIIVGGDIVAGPMPVQTLERLLQLKYPVKFIRGNNDREVVVIYDGKPLRSDMSEKGREKLEWVAKQLNPSHRDFLAQLPERLIQPLNDSGREILFCHATPTSDEEIFTPITPMERLKEIFREVNQPDVVCGHTHIQFEIQIDGIRVMNAGSVGMPFAERSGAYWLLITPSGFEHKCTLYDLENAANEIRASQDPQANDFAEKNVLTIPTPVQAMDMFERLRTK</sequence>
<gene>
    <name evidence="3" type="ORF">BBD41_28950</name>
</gene>